<keyword evidence="2" id="KW-1185">Reference proteome</keyword>
<proteinExistence type="predicted"/>
<dbReference type="RefSeq" id="WP_107647012.1">
    <property type="nucleotide sequence ID" value="NZ_PHHE01000001.1"/>
</dbReference>
<sequence length="326" mass="35143">MPNILGVNSGQGITALSPASVSHQASAGQITGATTSFLNGPSSQSRIGVMYAPFASKDIVTMALGQNISKAAQGKELLPLIVKNDHDKTTLEQYRQAMIQRFTEVSQFPNLIESEMQKTGFTQEVLREKIGPAAFDKAMSAALKLGNQADILKRIDIRSNDGGEALAGLHPQQHKLYILGHGGPGMNILAADSACNNGMVSAAEVAQHLKEGGLNKDFNDFRVTACYSADTRSPTSFHPKDLERAAQPDVQRTGFLGLLGKKKVMAEPFAQSLSNELKRTGFERPSVTGYHAAGVTFSGEHHSRRIPDSQVNDVRSSTVRQRFIPV</sequence>
<dbReference type="EMBL" id="PHHE01000001">
    <property type="protein sequence ID" value="PKA71127.1"/>
    <property type="molecule type" value="Genomic_DNA"/>
</dbReference>
<evidence type="ECO:0000313" key="2">
    <source>
        <dbReference type="Proteomes" id="UP000232455"/>
    </source>
</evidence>
<reference evidence="1 2" key="1">
    <citation type="submission" date="2017-11" db="EMBL/GenBank/DDBJ databases">
        <title>Genome sequencing of a diverse group of Pseudomonas species.</title>
        <authorList>
            <person name="Loper J."/>
        </authorList>
    </citation>
    <scope>NUCLEOTIDE SEQUENCE [LARGE SCALE GENOMIC DNA]</scope>
    <source>
        <strain evidence="1 2">LMG 25716</strain>
    </source>
</reference>
<dbReference type="Proteomes" id="UP000232455">
    <property type="component" value="Unassembled WGS sequence"/>
</dbReference>
<protein>
    <submittedName>
        <fullName evidence="1">Uncharacterized protein</fullName>
    </submittedName>
</protein>
<name>A0ABX4Q321_9PSED</name>
<gene>
    <name evidence="1" type="ORF">ATI02_4085</name>
</gene>
<comment type="caution">
    <text evidence="1">The sequence shown here is derived from an EMBL/GenBank/DDBJ whole genome shotgun (WGS) entry which is preliminary data.</text>
</comment>
<evidence type="ECO:0000313" key="1">
    <source>
        <dbReference type="EMBL" id="PKA71127.1"/>
    </source>
</evidence>
<accession>A0ABX4Q321</accession>
<organism evidence="1 2">
    <name type="scientific">Pseudomonas baetica</name>
    <dbReference type="NCBI Taxonomy" id="674054"/>
    <lineage>
        <taxon>Bacteria</taxon>
        <taxon>Pseudomonadati</taxon>
        <taxon>Pseudomonadota</taxon>
        <taxon>Gammaproteobacteria</taxon>
        <taxon>Pseudomonadales</taxon>
        <taxon>Pseudomonadaceae</taxon>
        <taxon>Pseudomonas</taxon>
    </lineage>
</organism>